<keyword evidence="2" id="KW-0732">Signal</keyword>
<feature type="compositionally biased region" description="Low complexity" evidence="1">
    <location>
        <begin position="125"/>
        <end position="134"/>
    </location>
</feature>
<gene>
    <name evidence="4" type="ORF">QTP81_09880</name>
</gene>
<name>A0ABT7SXI1_9ALTE</name>
<proteinExistence type="predicted"/>
<evidence type="ECO:0000313" key="5">
    <source>
        <dbReference type="Proteomes" id="UP001234343"/>
    </source>
</evidence>
<evidence type="ECO:0000313" key="4">
    <source>
        <dbReference type="EMBL" id="MDM7860904.1"/>
    </source>
</evidence>
<feature type="signal peptide" evidence="2">
    <location>
        <begin position="1"/>
        <end position="29"/>
    </location>
</feature>
<evidence type="ECO:0000256" key="2">
    <source>
        <dbReference type="SAM" id="SignalP"/>
    </source>
</evidence>
<dbReference type="InterPro" id="IPR037053">
    <property type="entry name" value="Phage_tail_collar_dom_sf"/>
</dbReference>
<dbReference type="RefSeq" id="WP_289365188.1">
    <property type="nucleotide sequence ID" value="NZ_JAUCBP010000007.1"/>
</dbReference>
<feature type="domain" description="Phage tail collar" evidence="3">
    <location>
        <begin position="36"/>
        <end position="92"/>
    </location>
</feature>
<dbReference type="EMBL" id="JAUCBP010000007">
    <property type="protein sequence ID" value="MDM7860904.1"/>
    <property type="molecule type" value="Genomic_DNA"/>
</dbReference>
<sequence>MNINTKKHLIVAPLLATTLMAGIQSNALANADPFIGEIQITGNTFCPRGWAEAAGQILPINTNQALFSLLGTTYGGDGRTSFALPDYRGRVPVGLGSVPGSSSIRLGEKGGQETITLTPSNIPQHTHTATTTSTLNASSGRGRTPSPFDAVLADDGNDNVYNSEAPDVAMAETAVTSTTTLGSTGNQPIYNMQPYTTVRYCIALTGTYPSRS</sequence>
<dbReference type="Gene3D" id="3.90.1340.10">
    <property type="entry name" value="Phage tail collar domain"/>
    <property type="match status" value="1"/>
</dbReference>
<evidence type="ECO:0000259" key="3">
    <source>
        <dbReference type="Pfam" id="PF07484"/>
    </source>
</evidence>
<dbReference type="Proteomes" id="UP001234343">
    <property type="component" value="Unassembled WGS sequence"/>
</dbReference>
<comment type="caution">
    <text evidence="4">The sequence shown here is derived from an EMBL/GenBank/DDBJ whole genome shotgun (WGS) entry which is preliminary data.</text>
</comment>
<dbReference type="SUPFAM" id="SSF88874">
    <property type="entry name" value="Receptor-binding domain of short tail fibre protein gp12"/>
    <property type="match status" value="1"/>
</dbReference>
<organism evidence="4 5">
    <name type="scientific">Alteromonas arenosi</name>
    <dbReference type="NCBI Taxonomy" id="3055817"/>
    <lineage>
        <taxon>Bacteria</taxon>
        <taxon>Pseudomonadati</taxon>
        <taxon>Pseudomonadota</taxon>
        <taxon>Gammaproteobacteria</taxon>
        <taxon>Alteromonadales</taxon>
        <taxon>Alteromonadaceae</taxon>
        <taxon>Alteromonas/Salinimonas group</taxon>
        <taxon>Alteromonas</taxon>
    </lineage>
</organism>
<dbReference type="Pfam" id="PF07484">
    <property type="entry name" value="Collar"/>
    <property type="match status" value="1"/>
</dbReference>
<feature type="region of interest" description="Disordered" evidence="1">
    <location>
        <begin position="123"/>
        <end position="144"/>
    </location>
</feature>
<reference evidence="4 5" key="1">
    <citation type="submission" date="2023-06" db="EMBL/GenBank/DDBJ databases">
        <title>Alteromonas sp. ASW11-36 isolated from intertidal sand.</title>
        <authorList>
            <person name="Li Y."/>
        </authorList>
    </citation>
    <scope>NUCLEOTIDE SEQUENCE [LARGE SCALE GENOMIC DNA]</scope>
    <source>
        <strain evidence="4 5">ASW11-36</strain>
    </source>
</reference>
<dbReference type="InterPro" id="IPR011083">
    <property type="entry name" value="Phage_tail_collar_dom"/>
</dbReference>
<evidence type="ECO:0000256" key="1">
    <source>
        <dbReference type="SAM" id="MobiDB-lite"/>
    </source>
</evidence>
<feature type="chain" id="PRO_5046351784" evidence="2">
    <location>
        <begin position="30"/>
        <end position="212"/>
    </location>
</feature>
<protein>
    <submittedName>
        <fullName evidence="4">Tail fiber protein</fullName>
    </submittedName>
</protein>
<accession>A0ABT7SXI1</accession>
<keyword evidence="5" id="KW-1185">Reference proteome</keyword>